<sequence length="133" mass="15526">MSWVANVMISADVDDTENAEALSEWLRTEAPRRSSPERRGVGYLRLLTSAEDSQWGGWKAPECEVWAGVLNHADLDAVWQRFFEMPWREPNAVQLFVMDQEEGFFRLWMIRGAELRQFAPLVPSEDDEVFYRE</sequence>
<protein>
    <recommendedName>
        <fullName evidence="3">Squamosa promoter-binding protein 15</fullName>
    </recommendedName>
</protein>
<evidence type="ECO:0000313" key="2">
    <source>
        <dbReference type="Proteomes" id="UP001500843"/>
    </source>
</evidence>
<reference evidence="2" key="1">
    <citation type="journal article" date="2019" name="Int. J. Syst. Evol. Microbiol.">
        <title>The Global Catalogue of Microorganisms (GCM) 10K type strain sequencing project: providing services to taxonomists for standard genome sequencing and annotation.</title>
        <authorList>
            <consortium name="The Broad Institute Genomics Platform"/>
            <consortium name="The Broad Institute Genome Sequencing Center for Infectious Disease"/>
            <person name="Wu L."/>
            <person name="Ma J."/>
        </authorList>
    </citation>
    <scope>NUCLEOTIDE SEQUENCE [LARGE SCALE GENOMIC DNA]</scope>
    <source>
        <strain evidence="2">JCM 17975</strain>
    </source>
</reference>
<keyword evidence="2" id="KW-1185">Reference proteome</keyword>
<evidence type="ECO:0000313" key="1">
    <source>
        <dbReference type="EMBL" id="GAA4702818.1"/>
    </source>
</evidence>
<dbReference type="EMBL" id="BAABHM010000011">
    <property type="protein sequence ID" value="GAA4702818.1"/>
    <property type="molecule type" value="Genomic_DNA"/>
</dbReference>
<name>A0ABP8XBI0_9MICO</name>
<dbReference type="RefSeq" id="WP_253867503.1">
    <property type="nucleotide sequence ID" value="NZ_BAABHM010000011.1"/>
</dbReference>
<gene>
    <name evidence="1" type="ORF">GCM10023198_25100</name>
</gene>
<evidence type="ECO:0008006" key="3">
    <source>
        <dbReference type="Google" id="ProtNLM"/>
    </source>
</evidence>
<comment type="caution">
    <text evidence="1">The sequence shown here is derived from an EMBL/GenBank/DDBJ whole genome shotgun (WGS) entry which is preliminary data.</text>
</comment>
<accession>A0ABP8XBI0</accession>
<dbReference type="Proteomes" id="UP001500843">
    <property type="component" value="Unassembled WGS sequence"/>
</dbReference>
<organism evidence="1 2">
    <name type="scientific">Promicromonospora umidemergens</name>
    <dbReference type="NCBI Taxonomy" id="629679"/>
    <lineage>
        <taxon>Bacteria</taxon>
        <taxon>Bacillati</taxon>
        <taxon>Actinomycetota</taxon>
        <taxon>Actinomycetes</taxon>
        <taxon>Micrococcales</taxon>
        <taxon>Promicromonosporaceae</taxon>
        <taxon>Promicromonospora</taxon>
    </lineage>
</organism>
<proteinExistence type="predicted"/>